<evidence type="ECO:0000313" key="9">
    <source>
        <dbReference type="EMBL" id="KNC22709.1"/>
    </source>
</evidence>
<dbReference type="PANTHER" id="PTHR23098">
    <property type="entry name" value="AGAP001331-PA-RELATED"/>
    <property type="match status" value="1"/>
</dbReference>
<dbReference type="EMBL" id="JRES01001461">
    <property type="protein sequence ID" value="KNC22709.1"/>
    <property type="molecule type" value="Genomic_DNA"/>
</dbReference>
<dbReference type="InterPro" id="IPR028002">
    <property type="entry name" value="Myb_DNA-bind_5"/>
</dbReference>
<evidence type="ECO:0000256" key="2">
    <source>
        <dbReference type="ARBA" id="ARBA00016807"/>
    </source>
</evidence>
<accession>A0A0L0BU16</accession>
<keyword evidence="5" id="KW-0804">Transcription</keyword>
<organism evidence="9 10">
    <name type="scientific">Lucilia cuprina</name>
    <name type="common">Green bottle fly</name>
    <name type="synonym">Australian sheep blowfly</name>
    <dbReference type="NCBI Taxonomy" id="7375"/>
    <lineage>
        <taxon>Eukaryota</taxon>
        <taxon>Metazoa</taxon>
        <taxon>Ecdysozoa</taxon>
        <taxon>Arthropoda</taxon>
        <taxon>Hexapoda</taxon>
        <taxon>Insecta</taxon>
        <taxon>Pterygota</taxon>
        <taxon>Neoptera</taxon>
        <taxon>Endopterygota</taxon>
        <taxon>Diptera</taxon>
        <taxon>Brachycera</taxon>
        <taxon>Muscomorpha</taxon>
        <taxon>Oestroidea</taxon>
        <taxon>Calliphoridae</taxon>
        <taxon>Luciliinae</taxon>
        <taxon>Lucilia</taxon>
    </lineage>
</organism>
<evidence type="ECO:0000256" key="6">
    <source>
        <dbReference type="ARBA" id="ARBA00025466"/>
    </source>
</evidence>
<keyword evidence="10" id="KW-1185">Reference proteome</keyword>
<evidence type="ECO:0000256" key="5">
    <source>
        <dbReference type="ARBA" id="ARBA00023163"/>
    </source>
</evidence>
<gene>
    <name evidence="9" type="ORF">FF38_07250</name>
</gene>
<comment type="function">
    <text evidence="6">Involved in transvection phenomena (= synapsis-dependent gene expression), where the synaptic pairing of chromosomes carrying genes with which zeste interacts influences the expression of these genes. Zeste binds to DNA and stimulates transcription from a nearby promoter.</text>
</comment>
<dbReference type="GO" id="GO:0005634">
    <property type="term" value="C:nucleus"/>
    <property type="evidence" value="ECO:0007669"/>
    <property type="project" value="TreeGrafter"/>
</dbReference>
<keyword evidence="3" id="KW-0805">Transcription regulation</keyword>
<feature type="region of interest" description="Disordered" evidence="7">
    <location>
        <begin position="184"/>
        <end position="212"/>
    </location>
</feature>
<dbReference type="Proteomes" id="UP000037069">
    <property type="component" value="Unassembled WGS sequence"/>
</dbReference>
<evidence type="ECO:0000256" key="3">
    <source>
        <dbReference type="ARBA" id="ARBA00023015"/>
    </source>
</evidence>
<sequence>MSVKENRRSANFSEGEKTTLINLVYQYKTVLENKKTDAASNQKKAEVWAKVAEKFNAASGRSPRDASNLRSKYDDLKKNLRKKIGNNQREIYKTGGGSAIINNLSSDEEILLSLIGASTCWLKDRGGGDKEICLNIIESTECTESLEASVELLLDKNIDDDLSFRPSEAVNILKRPIQKALSSHEVHSDEENIEPQSSFPTLECYGKPKKKKRSNDKLDELIEKYSDLKNERKGLLIECSNTMIVLNLGLLPVSRYLPDTTTDTSSAYAVTLNPIDLISIRSGFNAKFRRSGDRTPPCGVPRFATFVTFAAPISEIMIR</sequence>
<dbReference type="PANTHER" id="PTHR23098:SF16">
    <property type="entry name" value="REGULATORY PROTEIN ZESTE"/>
    <property type="match status" value="1"/>
</dbReference>
<dbReference type="OrthoDB" id="3066195at2759"/>
<evidence type="ECO:0000259" key="8">
    <source>
        <dbReference type="Pfam" id="PF13873"/>
    </source>
</evidence>
<evidence type="ECO:0000256" key="7">
    <source>
        <dbReference type="SAM" id="MobiDB-lite"/>
    </source>
</evidence>
<dbReference type="GO" id="GO:0003677">
    <property type="term" value="F:DNA binding"/>
    <property type="evidence" value="ECO:0007669"/>
    <property type="project" value="UniProtKB-KW"/>
</dbReference>
<evidence type="ECO:0000256" key="4">
    <source>
        <dbReference type="ARBA" id="ARBA00023125"/>
    </source>
</evidence>
<keyword evidence="4" id="KW-0238">DNA-binding</keyword>
<comment type="subunit">
    <text evidence="1">Self-associates forming complexes of several hundred monomers.</text>
</comment>
<protein>
    <recommendedName>
        <fullName evidence="2">Regulatory protein zeste</fullName>
    </recommendedName>
</protein>
<reference evidence="9 10" key="1">
    <citation type="journal article" date="2015" name="Nat. Commun.">
        <title>Lucilia cuprina genome unlocks parasitic fly biology to underpin future interventions.</title>
        <authorList>
            <person name="Anstead C.A."/>
            <person name="Korhonen P.K."/>
            <person name="Young N.D."/>
            <person name="Hall R.S."/>
            <person name="Jex A.R."/>
            <person name="Murali S.C."/>
            <person name="Hughes D.S."/>
            <person name="Lee S.F."/>
            <person name="Perry T."/>
            <person name="Stroehlein A.J."/>
            <person name="Ansell B.R."/>
            <person name="Breugelmans B."/>
            <person name="Hofmann A."/>
            <person name="Qu J."/>
            <person name="Dugan S."/>
            <person name="Lee S.L."/>
            <person name="Chao H."/>
            <person name="Dinh H."/>
            <person name="Han Y."/>
            <person name="Doddapaneni H.V."/>
            <person name="Worley K.C."/>
            <person name="Muzny D.M."/>
            <person name="Ioannidis P."/>
            <person name="Waterhouse R.M."/>
            <person name="Zdobnov E.M."/>
            <person name="James P.J."/>
            <person name="Bagnall N.H."/>
            <person name="Kotze A.C."/>
            <person name="Gibbs R.A."/>
            <person name="Richards S."/>
            <person name="Batterham P."/>
            <person name="Gasser R.B."/>
        </authorList>
    </citation>
    <scope>NUCLEOTIDE SEQUENCE [LARGE SCALE GENOMIC DNA]</scope>
    <source>
        <strain evidence="9 10">LS</strain>
        <tissue evidence="9">Full body</tissue>
    </source>
</reference>
<proteinExistence type="predicted"/>
<feature type="domain" description="Myb/SANT-like DNA-binding" evidence="8">
    <location>
        <begin position="8"/>
        <end position="84"/>
    </location>
</feature>
<dbReference type="Pfam" id="PF13873">
    <property type="entry name" value="Myb_DNA-bind_5"/>
    <property type="match status" value="1"/>
</dbReference>
<dbReference type="AlphaFoldDB" id="A0A0L0BU16"/>
<comment type="caution">
    <text evidence="9">The sequence shown here is derived from an EMBL/GenBank/DDBJ whole genome shotgun (WGS) entry which is preliminary data.</text>
</comment>
<evidence type="ECO:0000313" key="10">
    <source>
        <dbReference type="Proteomes" id="UP000037069"/>
    </source>
</evidence>
<name>A0A0L0BU16_LUCCU</name>
<evidence type="ECO:0000256" key="1">
    <source>
        <dbReference type="ARBA" id="ARBA00011764"/>
    </source>
</evidence>